<dbReference type="GO" id="GO:0004672">
    <property type="term" value="F:protein kinase activity"/>
    <property type="evidence" value="ECO:0007669"/>
    <property type="project" value="InterPro"/>
</dbReference>
<dbReference type="InterPro" id="IPR011009">
    <property type="entry name" value="Kinase-like_dom_sf"/>
</dbReference>
<evidence type="ECO:0000256" key="5">
    <source>
        <dbReference type="SAM" id="MobiDB-lite"/>
    </source>
</evidence>
<feature type="compositionally biased region" description="Polar residues" evidence="5">
    <location>
        <begin position="265"/>
        <end position="280"/>
    </location>
</feature>
<evidence type="ECO:0000256" key="1">
    <source>
        <dbReference type="ARBA" id="ARBA00022679"/>
    </source>
</evidence>
<evidence type="ECO:0000259" key="6">
    <source>
        <dbReference type="PROSITE" id="PS50011"/>
    </source>
</evidence>
<evidence type="ECO:0000313" key="8">
    <source>
        <dbReference type="Proteomes" id="UP000001307"/>
    </source>
</evidence>
<dbReference type="InParanoid" id="E4WYP4"/>
<feature type="region of interest" description="Disordered" evidence="5">
    <location>
        <begin position="173"/>
        <end position="218"/>
    </location>
</feature>
<dbReference type="InterPro" id="IPR050339">
    <property type="entry name" value="CC_SR_Kinase"/>
</dbReference>
<feature type="compositionally biased region" description="Acidic residues" evidence="5">
    <location>
        <begin position="308"/>
        <end position="319"/>
    </location>
</feature>
<dbReference type="InterPro" id="IPR000719">
    <property type="entry name" value="Prot_kinase_dom"/>
</dbReference>
<feature type="compositionally biased region" description="Polar residues" evidence="5">
    <location>
        <begin position="183"/>
        <end position="195"/>
    </location>
</feature>
<dbReference type="SUPFAM" id="SSF56112">
    <property type="entry name" value="Protein kinase-like (PK-like)"/>
    <property type="match status" value="1"/>
</dbReference>
<evidence type="ECO:0000256" key="3">
    <source>
        <dbReference type="ARBA" id="ARBA00022777"/>
    </source>
</evidence>
<name>E4WYP4_OIKDI</name>
<dbReference type="GO" id="GO:0005524">
    <property type="term" value="F:ATP binding"/>
    <property type="evidence" value="ECO:0007669"/>
    <property type="project" value="UniProtKB-KW"/>
</dbReference>
<dbReference type="GO" id="GO:0005737">
    <property type="term" value="C:cytoplasm"/>
    <property type="evidence" value="ECO:0007669"/>
    <property type="project" value="TreeGrafter"/>
</dbReference>
<dbReference type="PROSITE" id="PS50011">
    <property type="entry name" value="PROTEIN_KINASE_DOM"/>
    <property type="match status" value="1"/>
</dbReference>
<keyword evidence="4" id="KW-0067">ATP-binding</keyword>
<dbReference type="EMBL" id="FN653019">
    <property type="protein sequence ID" value="CBY22808.1"/>
    <property type="molecule type" value="Genomic_DNA"/>
</dbReference>
<dbReference type="PANTHER" id="PTHR11042">
    <property type="entry name" value="EUKARYOTIC TRANSLATION INITIATION FACTOR 2-ALPHA KINASE EIF2-ALPHA KINASE -RELATED"/>
    <property type="match status" value="1"/>
</dbReference>
<dbReference type="OrthoDB" id="5337378at2759"/>
<evidence type="ECO:0000313" key="7">
    <source>
        <dbReference type="EMBL" id="CBY22808.1"/>
    </source>
</evidence>
<dbReference type="Pfam" id="PF00069">
    <property type="entry name" value="Pkinase"/>
    <property type="match status" value="1"/>
</dbReference>
<organism evidence="7">
    <name type="scientific">Oikopleura dioica</name>
    <name type="common">Tunicate</name>
    <dbReference type="NCBI Taxonomy" id="34765"/>
    <lineage>
        <taxon>Eukaryota</taxon>
        <taxon>Metazoa</taxon>
        <taxon>Chordata</taxon>
        <taxon>Tunicata</taxon>
        <taxon>Appendicularia</taxon>
        <taxon>Copelata</taxon>
        <taxon>Oikopleuridae</taxon>
        <taxon>Oikopleura</taxon>
    </lineage>
</organism>
<feature type="domain" description="Protein kinase" evidence="6">
    <location>
        <begin position="1"/>
        <end position="129"/>
    </location>
</feature>
<reference evidence="7" key="1">
    <citation type="journal article" date="2010" name="Science">
        <title>Plasticity of animal genome architecture unmasked by rapid evolution of a pelagic tunicate.</title>
        <authorList>
            <person name="Denoeud F."/>
            <person name="Henriet S."/>
            <person name="Mungpakdee S."/>
            <person name="Aury J.M."/>
            <person name="Da Silva C."/>
            <person name="Brinkmann H."/>
            <person name="Mikhaleva J."/>
            <person name="Olsen L.C."/>
            <person name="Jubin C."/>
            <person name="Canestro C."/>
            <person name="Bouquet J.M."/>
            <person name="Danks G."/>
            <person name="Poulain J."/>
            <person name="Campsteijn C."/>
            <person name="Adamski M."/>
            <person name="Cross I."/>
            <person name="Yadetie F."/>
            <person name="Muffato M."/>
            <person name="Louis A."/>
            <person name="Butcher S."/>
            <person name="Tsagkogeorga G."/>
            <person name="Konrad A."/>
            <person name="Singh S."/>
            <person name="Jensen M.F."/>
            <person name="Cong E.H."/>
            <person name="Eikeseth-Otteraa H."/>
            <person name="Noel B."/>
            <person name="Anthouard V."/>
            <person name="Porcel B.M."/>
            <person name="Kachouri-Lafond R."/>
            <person name="Nishino A."/>
            <person name="Ugolini M."/>
            <person name="Chourrout P."/>
            <person name="Nishida H."/>
            <person name="Aasland R."/>
            <person name="Huzurbazar S."/>
            <person name="Westhof E."/>
            <person name="Delsuc F."/>
            <person name="Lehrach H."/>
            <person name="Reinhardt R."/>
            <person name="Weissenbach J."/>
            <person name="Roy S.W."/>
            <person name="Artiguenave F."/>
            <person name="Postlethwait J.H."/>
            <person name="Manak J.R."/>
            <person name="Thompson E.M."/>
            <person name="Jaillon O."/>
            <person name="Du Pasquier L."/>
            <person name="Boudinot P."/>
            <person name="Liberles D.A."/>
            <person name="Volff J.N."/>
            <person name="Philippe H."/>
            <person name="Lenhard B."/>
            <person name="Roest Crollius H."/>
            <person name="Wincker P."/>
            <person name="Chourrout D."/>
        </authorList>
    </citation>
    <scope>NUCLEOTIDE SEQUENCE [LARGE SCALE GENOMIC DNA]</scope>
</reference>
<protein>
    <recommendedName>
        <fullName evidence="6">Protein kinase domain-containing protein</fullName>
    </recommendedName>
</protein>
<keyword evidence="2" id="KW-0547">Nucleotide-binding</keyword>
<proteinExistence type="predicted"/>
<dbReference type="AlphaFoldDB" id="E4WYP4"/>
<sequence length="359" mass="40514">MSFETKQIFYGRYKIGDFGLLTKLDSTNRGDWEEGDNRTLAPELLEGNYSVKADVFSLGLTVLAAICDIELPKNGELWHKFRNGDPFSNWGDNPKPIISTDMTEILLEMLEPLPEKRPSCRKLLQSSIMRRMLDEQRERLKTSEPIKVNLKYEYKQRLVTVETPVHERIRQALTPGKRKLDISGTSGTSCQSKMQESPECKSNIPSSPKRKRKSSPKNLGRNIFAMVTAPFIKFTDKTLNLLLTRRATDDNANNMSPGIYRQRSPAITPSSNRRPNSIAGTRTPLCGSPMKSPAVSPLSSRQERPGREEEDTAEEDDNVLDMSYTECTPETESKSSLKCSVSKNLFGTFDDLSSDEDIF</sequence>
<dbReference type="GO" id="GO:0005634">
    <property type="term" value="C:nucleus"/>
    <property type="evidence" value="ECO:0007669"/>
    <property type="project" value="TreeGrafter"/>
</dbReference>
<evidence type="ECO:0000256" key="4">
    <source>
        <dbReference type="ARBA" id="ARBA00022840"/>
    </source>
</evidence>
<feature type="compositionally biased region" description="Polar residues" evidence="5">
    <location>
        <begin position="325"/>
        <end position="336"/>
    </location>
</feature>
<keyword evidence="3" id="KW-0418">Kinase</keyword>
<evidence type="ECO:0000256" key="2">
    <source>
        <dbReference type="ARBA" id="ARBA00022741"/>
    </source>
</evidence>
<feature type="region of interest" description="Disordered" evidence="5">
    <location>
        <begin position="249"/>
        <end position="336"/>
    </location>
</feature>
<dbReference type="Gene3D" id="1.10.510.10">
    <property type="entry name" value="Transferase(Phosphotransferase) domain 1"/>
    <property type="match status" value="1"/>
</dbReference>
<dbReference type="Proteomes" id="UP000001307">
    <property type="component" value="Unassembled WGS sequence"/>
</dbReference>
<keyword evidence="1" id="KW-0808">Transferase</keyword>
<accession>E4WYP4</accession>
<keyword evidence="8" id="KW-1185">Reference proteome</keyword>
<gene>
    <name evidence="7" type="ORF">GSOID_T00013582001</name>
</gene>